<accession>A0ABT4TJD1</accession>
<dbReference type="RefSeq" id="WP_270677360.1">
    <property type="nucleotide sequence ID" value="NZ_JAQFWP010000013.1"/>
</dbReference>
<sequence length="329" mass="35986">MPLTPGTLIRPFFGLDAESFPKLAAERFGPQEDMDRTWRTFEPVARTLVDAFSAALDTPRHEDLVPRLDAVGPELRGVAYEGAGMGLTLLDSLVPGPRRLPRFVHGPGAPYRCLVYIGAGLVLPRVPTGPHRFLRRQDPFLRWLVMDGYGFHDGFFAWRRTVEGRSVPRAVRGYARRAFDQGVGRSLWFSTGAGPDRIIATIDGFPASRRADLWSGIGLACAYAAGVMDRDAVRALLEAAREHAADIAVGTALASVFREQSGLVAPHTDVACDVVWGQDAEAVAGAAHRAGRGLRDAPGRPAYEQWRQRIRDAWPHSSPSPSSTEEVRV</sequence>
<name>A0ABT4TJD1_9ACTN</name>
<keyword evidence="2" id="KW-1185">Reference proteome</keyword>
<protein>
    <submittedName>
        <fullName evidence="1">DUF1702 family protein</fullName>
    </submittedName>
</protein>
<evidence type="ECO:0000313" key="1">
    <source>
        <dbReference type="EMBL" id="MDA2804780.1"/>
    </source>
</evidence>
<comment type="caution">
    <text evidence="1">The sequence shown here is derived from an EMBL/GenBank/DDBJ whole genome shotgun (WGS) entry which is preliminary data.</text>
</comment>
<organism evidence="1 2">
    <name type="scientific">Nocardiopsis suaedae</name>
    <dbReference type="NCBI Taxonomy" id="3018444"/>
    <lineage>
        <taxon>Bacteria</taxon>
        <taxon>Bacillati</taxon>
        <taxon>Actinomycetota</taxon>
        <taxon>Actinomycetes</taxon>
        <taxon>Streptosporangiales</taxon>
        <taxon>Nocardiopsidaceae</taxon>
        <taxon>Nocardiopsis</taxon>
    </lineage>
</organism>
<dbReference type="Proteomes" id="UP001165685">
    <property type="component" value="Unassembled WGS sequence"/>
</dbReference>
<gene>
    <name evidence="1" type="ORF">O4U47_09675</name>
</gene>
<dbReference type="InterPro" id="IPR012964">
    <property type="entry name" value="DUF1702"/>
</dbReference>
<evidence type="ECO:0000313" key="2">
    <source>
        <dbReference type="Proteomes" id="UP001165685"/>
    </source>
</evidence>
<dbReference type="Pfam" id="PF08012">
    <property type="entry name" value="DUF1702"/>
    <property type="match status" value="1"/>
</dbReference>
<dbReference type="EMBL" id="JAQFWP010000013">
    <property type="protein sequence ID" value="MDA2804780.1"/>
    <property type="molecule type" value="Genomic_DNA"/>
</dbReference>
<proteinExistence type="predicted"/>
<reference evidence="1" key="1">
    <citation type="submission" date="2023-01" db="EMBL/GenBank/DDBJ databases">
        <title>Draft genome sequence of Nocardiopsis sp. LSu2-4 isolated from halophytes.</title>
        <authorList>
            <person name="Duangmal K."/>
            <person name="Chantavorakit T."/>
        </authorList>
    </citation>
    <scope>NUCLEOTIDE SEQUENCE</scope>
    <source>
        <strain evidence="1">LSu2-4</strain>
    </source>
</reference>